<dbReference type="PANTHER" id="PTHR36507:SF1">
    <property type="entry name" value="BLL1555 PROTEIN"/>
    <property type="match status" value="1"/>
</dbReference>
<feature type="region of interest" description="Disordered" evidence="3">
    <location>
        <begin position="33"/>
        <end position="59"/>
    </location>
</feature>
<feature type="chain" id="PRO_5038546475" evidence="4">
    <location>
        <begin position="28"/>
        <end position="143"/>
    </location>
</feature>
<dbReference type="RefSeq" id="WP_094025360.1">
    <property type="nucleotide sequence ID" value="NZ_NGAF01000004.1"/>
</dbReference>
<evidence type="ECO:0000313" key="7">
    <source>
        <dbReference type="Proteomes" id="UP000215506"/>
    </source>
</evidence>
<name>A0A231H8V7_9NOCA</name>
<dbReference type="Proteomes" id="UP000215506">
    <property type="component" value="Unassembled WGS sequence"/>
</dbReference>
<dbReference type="GO" id="GO:0005507">
    <property type="term" value="F:copper ion binding"/>
    <property type="evidence" value="ECO:0007669"/>
    <property type="project" value="InterPro"/>
</dbReference>
<dbReference type="GO" id="GO:0009055">
    <property type="term" value="F:electron transfer activity"/>
    <property type="evidence" value="ECO:0007669"/>
    <property type="project" value="InterPro"/>
</dbReference>
<dbReference type="PANTHER" id="PTHR36507">
    <property type="entry name" value="BLL1555 PROTEIN"/>
    <property type="match status" value="1"/>
</dbReference>
<dbReference type="CDD" id="cd13921">
    <property type="entry name" value="Amicyanin"/>
    <property type="match status" value="1"/>
</dbReference>
<protein>
    <submittedName>
        <fullName evidence="6">Amicyanin</fullName>
    </submittedName>
</protein>
<sequence length="143" mass="14739">MAHSTVRNRAARLLPTAGALVAALLIAGCGSNTTTSTPPTTTAATPPGTAPASPTSAQPASVTVHVEDMKFSPDAVTVQAGDTVTWKFSDKVPHAVQGIGDAAMGINSPIFTGGEWSHTFAIPGVYRYLCPLHPEMRGTVTVR</sequence>
<dbReference type="Pfam" id="PF00127">
    <property type="entry name" value="Copper-bind"/>
    <property type="match status" value="1"/>
</dbReference>
<keyword evidence="4" id="KW-0732">Signal</keyword>
<dbReference type="InterPro" id="IPR008972">
    <property type="entry name" value="Cupredoxin"/>
</dbReference>
<feature type="domain" description="Blue (type 1) copper" evidence="5">
    <location>
        <begin position="61"/>
        <end position="142"/>
    </location>
</feature>
<evidence type="ECO:0000256" key="2">
    <source>
        <dbReference type="ARBA" id="ARBA00023008"/>
    </source>
</evidence>
<organism evidence="6 7">
    <name type="scientific">Nocardia cerradoensis</name>
    <dbReference type="NCBI Taxonomy" id="85688"/>
    <lineage>
        <taxon>Bacteria</taxon>
        <taxon>Bacillati</taxon>
        <taxon>Actinomycetota</taxon>
        <taxon>Actinomycetes</taxon>
        <taxon>Mycobacteriales</taxon>
        <taxon>Nocardiaceae</taxon>
        <taxon>Nocardia</taxon>
    </lineage>
</organism>
<keyword evidence="1" id="KW-0479">Metal-binding</keyword>
<evidence type="ECO:0000256" key="3">
    <source>
        <dbReference type="SAM" id="MobiDB-lite"/>
    </source>
</evidence>
<dbReference type="Gene3D" id="2.60.40.420">
    <property type="entry name" value="Cupredoxins - blue copper proteins"/>
    <property type="match status" value="1"/>
</dbReference>
<evidence type="ECO:0000256" key="4">
    <source>
        <dbReference type="SAM" id="SignalP"/>
    </source>
</evidence>
<dbReference type="EMBL" id="NGAF01000004">
    <property type="protein sequence ID" value="OXR45394.1"/>
    <property type="molecule type" value="Genomic_DNA"/>
</dbReference>
<evidence type="ECO:0000256" key="1">
    <source>
        <dbReference type="ARBA" id="ARBA00022723"/>
    </source>
</evidence>
<reference evidence="6 7" key="1">
    <citation type="submission" date="2017-07" db="EMBL/GenBank/DDBJ databases">
        <title>First draft Genome Sequence of Nocardia cerradoensis isolated from human infection.</title>
        <authorList>
            <person name="Carrasco G."/>
        </authorList>
    </citation>
    <scope>NUCLEOTIDE SEQUENCE [LARGE SCALE GENOMIC DNA]</scope>
    <source>
        <strain evidence="6 7">CNM20130759</strain>
    </source>
</reference>
<proteinExistence type="predicted"/>
<dbReference type="PROSITE" id="PS51257">
    <property type="entry name" value="PROKAR_LIPOPROTEIN"/>
    <property type="match status" value="1"/>
</dbReference>
<comment type="caution">
    <text evidence="6">The sequence shown here is derived from an EMBL/GenBank/DDBJ whole genome shotgun (WGS) entry which is preliminary data.</text>
</comment>
<dbReference type="InterPro" id="IPR052721">
    <property type="entry name" value="ET_Amicyanin"/>
</dbReference>
<accession>A0A231H8V7</accession>
<keyword evidence="2" id="KW-0186">Copper</keyword>
<evidence type="ECO:0000313" key="6">
    <source>
        <dbReference type="EMBL" id="OXR45394.1"/>
    </source>
</evidence>
<keyword evidence="7" id="KW-1185">Reference proteome</keyword>
<evidence type="ECO:0000259" key="5">
    <source>
        <dbReference type="Pfam" id="PF00127"/>
    </source>
</evidence>
<gene>
    <name evidence="6" type="primary">mauC_2</name>
    <name evidence="6" type="ORF">B7C42_02519</name>
</gene>
<dbReference type="AlphaFoldDB" id="A0A231H8V7"/>
<dbReference type="SUPFAM" id="SSF49503">
    <property type="entry name" value="Cupredoxins"/>
    <property type="match status" value="1"/>
</dbReference>
<dbReference type="InterPro" id="IPR000923">
    <property type="entry name" value="BlueCu_1"/>
</dbReference>
<dbReference type="InterPro" id="IPR035668">
    <property type="entry name" value="Amicyanin"/>
</dbReference>
<feature type="signal peptide" evidence="4">
    <location>
        <begin position="1"/>
        <end position="27"/>
    </location>
</feature>